<protein>
    <submittedName>
        <fullName evidence="1">Uncharacterized protein</fullName>
    </submittedName>
</protein>
<dbReference type="KEGG" id="bcoh:BC6307_01730"/>
<evidence type="ECO:0000313" key="2">
    <source>
        <dbReference type="Proteomes" id="UP000215224"/>
    </source>
</evidence>
<keyword evidence="2" id="KW-1185">Reference proteome</keyword>
<dbReference type="RefSeq" id="WP_066416989.1">
    <property type="nucleotide sequence ID" value="NZ_CP018866.1"/>
</dbReference>
<reference evidence="1 2" key="1">
    <citation type="submission" date="2016-12" db="EMBL/GenBank/DDBJ databases">
        <title>The whole genome sequencing and assembly of Bacillus cohnii DSM 6307T strain.</title>
        <authorList>
            <person name="Lee Y.-J."/>
            <person name="Yi H."/>
            <person name="Bahn Y.-S."/>
            <person name="Kim J.F."/>
            <person name="Lee D.-W."/>
        </authorList>
    </citation>
    <scope>NUCLEOTIDE SEQUENCE [LARGE SCALE GENOMIC DNA]</scope>
    <source>
        <strain evidence="1 2">DSM 6307</strain>
    </source>
</reference>
<organism evidence="1 2">
    <name type="scientific">Sutcliffiella cohnii</name>
    <dbReference type="NCBI Taxonomy" id="33932"/>
    <lineage>
        <taxon>Bacteria</taxon>
        <taxon>Bacillati</taxon>
        <taxon>Bacillota</taxon>
        <taxon>Bacilli</taxon>
        <taxon>Bacillales</taxon>
        <taxon>Bacillaceae</taxon>
        <taxon>Sutcliffiella</taxon>
    </lineage>
</organism>
<evidence type="ECO:0000313" key="1">
    <source>
        <dbReference type="EMBL" id="AST90091.1"/>
    </source>
</evidence>
<dbReference type="Proteomes" id="UP000215224">
    <property type="component" value="Chromosome"/>
</dbReference>
<dbReference type="AlphaFoldDB" id="A0A223KKU0"/>
<name>A0A223KKU0_9BACI</name>
<sequence length="182" mass="20289">MNSDIYIEQIKDLHSKGDYQSLQKLFMGDNSISFVIEKDVAVKETGLLEKHEMSTSNFTTMDIRGKSVSRLFSREATESSGRFTKEWITRLSGYYSYDARTNRVTNVQSPTLRLDTATFGSAFTPYIDSVSTTGTNLGTSARFNATYTMKAIYGIPLGGDFPLSQTLNFGSFTDSFINAPLQ</sequence>
<accession>A0A223KKU0</accession>
<dbReference type="EMBL" id="CP018866">
    <property type="protein sequence ID" value="AST90091.1"/>
    <property type="molecule type" value="Genomic_DNA"/>
</dbReference>
<gene>
    <name evidence="1" type="ORF">BC6307_01730</name>
</gene>
<proteinExistence type="predicted"/>